<evidence type="ECO:0000259" key="1">
    <source>
        <dbReference type="PROSITE" id="PS51112"/>
    </source>
</evidence>
<dbReference type="PROSITE" id="PS51112">
    <property type="entry name" value="AMMECR1"/>
    <property type="match status" value="1"/>
</dbReference>
<dbReference type="Gene3D" id="3.30.1490.150">
    <property type="entry name" value="Hypothetical protein ph0010, domain 2"/>
    <property type="match status" value="1"/>
</dbReference>
<dbReference type="Pfam" id="PF01871">
    <property type="entry name" value="AMMECR1"/>
    <property type="match status" value="1"/>
</dbReference>
<dbReference type="PANTHER" id="PTHR13016:SF0">
    <property type="entry name" value="AMME SYNDROME CANDIDATE GENE 1 PROTEIN"/>
    <property type="match status" value="1"/>
</dbReference>
<name>A0A381QTC6_9ZZZZ</name>
<dbReference type="EMBL" id="UINC01001516">
    <property type="protein sequence ID" value="SUZ82611.1"/>
    <property type="molecule type" value="Genomic_DNA"/>
</dbReference>
<evidence type="ECO:0000313" key="2">
    <source>
        <dbReference type="EMBL" id="SUZ82611.1"/>
    </source>
</evidence>
<dbReference type="NCBIfam" id="TIGR00296">
    <property type="entry name" value="TIGR00296 family protein"/>
    <property type="match status" value="1"/>
</dbReference>
<dbReference type="InterPro" id="IPR027623">
    <property type="entry name" value="AmmeMemoSam_A"/>
</dbReference>
<accession>A0A381QTC6</accession>
<dbReference type="PANTHER" id="PTHR13016">
    <property type="entry name" value="AMMECR1 HOMOLOG"/>
    <property type="match status" value="1"/>
</dbReference>
<feature type="domain" description="AMMECR1" evidence="1">
    <location>
        <begin position="8"/>
        <end position="184"/>
    </location>
</feature>
<dbReference type="InterPro" id="IPR036071">
    <property type="entry name" value="AMMECR1_dom_sf"/>
</dbReference>
<dbReference type="InterPro" id="IPR002733">
    <property type="entry name" value="AMMECR1_domain"/>
</dbReference>
<reference evidence="2" key="1">
    <citation type="submission" date="2018-05" db="EMBL/GenBank/DDBJ databases">
        <authorList>
            <person name="Lanie J.A."/>
            <person name="Ng W.-L."/>
            <person name="Kazmierczak K.M."/>
            <person name="Andrzejewski T.M."/>
            <person name="Davidsen T.M."/>
            <person name="Wayne K.J."/>
            <person name="Tettelin H."/>
            <person name="Glass J.I."/>
            <person name="Rusch D."/>
            <person name="Podicherti R."/>
            <person name="Tsui H.-C.T."/>
            <person name="Winkler M.E."/>
        </authorList>
    </citation>
    <scope>NUCLEOTIDE SEQUENCE</scope>
</reference>
<gene>
    <name evidence="2" type="ORF">METZ01_LOCUS35465</name>
</gene>
<proteinExistence type="predicted"/>
<dbReference type="InterPro" id="IPR027485">
    <property type="entry name" value="AMMECR1_N"/>
</dbReference>
<organism evidence="2">
    <name type="scientific">marine metagenome</name>
    <dbReference type="NCBI Taxonomy" id="408172"/>
    <lineage>
        <taxon>unclassified sequences</taxon>
        <taxon>metagenomes</taxon>
        <taxon>ecological metagenomes</taxon>
    </lineage>
</organism>
<dbReference type="InterPro" id="IPR023473">
    <property type="entry name" value="AMMECR1"/>
</dbReference>
<dbReference type="Gene3D" id="3.30.700.20">
    <property type="entry name" value="Hypothetical protein ph0010, domain 1"/>
    <property type="match status" value="1"/>
</dbReference>
<dbReference type="SUPFAM" id="SSF143447">
    <property type="entry name" value="AMMECR1-like"/>
    <property type="match status" value="1"/>
</dbReference>
<dbReference type="AlphaFoldDB" id="A0A381QTC6"/>
<protein>
    <recommendedName>
        <fullName evidence="1">AMMECR1 domain-containing protein</fullName>
    </recommendedName>
</protein>
<sequence>MTSQYSTNNKNRLLQVARESLAIFLKNGKRLVFETEVPEFLRKRAVFVTLRKNDSGDLRGCIGQTEARYPLIEAVSKTAISSAVDDSRFPPVTLEELPKLSIEINVLTEITTIEPQDVVVGKHGLLLRKGLSSGLFLPEVAPSQAWDRITLLDQLCSKADLPQGSWQDPEAELFCFESESWVEN</sequence>
<dbReference type="NCBIfam" id="TIGR04335">
    <property type="entry name" value="AmmeMemoSam_A"/>
    <property type="match status" value="1"/>
</dbReference>